<dbReference type="SUPFAM" id="SSF56801">
    <property type="entry name" value="Acetyl-CoA synthetase-like"/>
    <property type="match status" value="1"/>
</dbReference>
<dbReference type="InterPro" id="IPR016039">
    <property type="entry name" value="Thiolase-like"/>
</dbReference>
<dbReference type="Gene3D" id="3.40.366.10">
    <property type="entry name" value="Malonyl-Coenzyme A Acyl Carrier Protein, domain 2"/>
    <property type="match status" value="1"/>
</dbReference>
<feature type="domain" description="PKS/mFAS DH" evidence="13">
    <location>
        <begin position="955"/>
        <end position="1254"/>
    </location>
</feature>
<dbReference type="InterPro" id="IPR014031">
    <property type="entry name" value="Ketoacyl_synth_C"/>
</dbReference>
<dbReference type="SUPFAM" id="SSF47336">
    <property type="entry name" value="ACP-like"/>
    <property type="match status" value="2"/>
</dbReference>
<dbReference type="SMART" id="SM00825">
    <property type="entry name" value="PKS_KS"/>
    <property type="match status" value="1"/>
</dbReference>
<dbReference type="STRING" id="857340.A0A086T7N2"/>
<dbReference type="PROSITE" id="PS00606">
    <property type="entry name" value="KS3_1"/>
    <property type="match status" value="1"/>
</dbReference>
<keyword evidence="15" id="KW-1185">Reference proteome</keyword>
<dbReference type="Pfam" id="PF00668">
    <property type="entry name" value="Condensation"/>
    <property type="match status" value="1"/>
</dbReference>
<keyword evidence="2" id="KW-0597">Phosphoprotein</keyword>
<dbReference type="Gene3D" id="1.10.1200.10">
    <property type="entry name" value="ACP-like"/>
    <property type="match status" value="2"/>
</dbReference>
<dbReference type="CDD" id="cd00833">
    <property type="entry name" value="PKS"/>
    <property type="match status" value="1"/>
</dbReference>
<evidence type="ECO:0000256" key="3">
    <source>
        <dbReference type="ARBA" id="ARBA00022598"/>
    </source>
</evidence>
<keyword evidence="6" id="KW-0677">Repeat</keyword>
<dbReference type="InterPro" id="IPR001227">
    <property type="entry name" value="Ac_transferase_dom_sf"/>
</dbReference>
<dbReference type="InterPro" id="IPR018201">
    <property type="entry name" value="Ketoacyl_synth_AS"/>
</dbReference>
<dbReference type="Gene3D" id="3.40.47.10">
    <property type="match status" value="1"/>
</dbReference>
<dbReference type="SUPFAM" id="SSF53901">
    <property type="entry name" value="Thiolase-like"/>
    <property type="match status" value="1"/>
</dbReference>
<dbReference type="Gene3D" id="3.40.50.720">
    <property type="entry name" value="NAD(P)-binding Rossmann-like Domain"/>
    <property type="match status" value="2"/>
</dbReference>
<accession>A0A086T7N2</accession>
<dbReference type="PROSITE" id="PS52004">
    <property type="entry name" value="KS3_2"/>
    <property type="match status" value="1"/>
</dbReference>
<gene>
    <name evidence="14" type="ORF">ACRE_038200</name>
</gene>
<evidence type="ECO:0000256" key="9">
    <source>
        <dbReference type="PROSITE-ProRule" id="PRU01363"/>
    </source>
</evidence>
<sequence length="3926" mass="424690">MANITGSGSPMPIAIVGMSCRVAGADSPSELWEVLCESKDVQSEIQRFRADGFYHQDGGRRKGLTNVRRGYFMDGGVDRFDNAFFSIPPTEAGAMDPQQRLLLELTYEALENAGIPLDMFMGSNTGVYTGMTWNDYGMSLFRDVDMTPKYMSTGACNAIAANRVSYFFDLHGPSMVTDTACSSTMVALHQAVTALQHGDVDMAVVNGSNVMLNPDIFVCMSELGFLSPTGRCRSFDASGDGYVRAEGVLAMLLKPLDRAVADGDPVRAVIRGTRLNQDGRTQGITLPSSQAQRANMQALYEQAGIDPADIQYFEAHGTGTAAGDPLEVSAISAIYGASHTAEKNNKLMVGSVKSNIGHLEAAAALAGLVKTVLALEKGQIPPQMHFVTPNPKIDFSHITVPAGRVHPWPETRKPDTPRRAAINSFGFGGTNGHAVLEQYVPEASSLSAAATKTTTTNGSSEGSNSGEPGSEARPYLFKVSAATDDSLTTLAERLANYVEAKQPRLADLAHTLLARRSTLKKTAFIVADTHEALVESLRTRAYHVTPKADPVPGKNLAFVFTGQGAQWPSMGAQLLATSPLFRSVVARCNAVLRSLPEGPDWDVETELCRPSSTSRVYESSLSQPLCTILQIGLVELWRSWGVRPAAVVGHSSGEVAAAYTAGHLSLRDAVIVAYYRGLYLGSSYRAADAPPGSMCAIGLGEASARKLLRGYHGRLVLAAVNSPSSCTLSGDLDAVLDVVEKCKAEGTFCRQLRVDMAYHSHHMLPMSSRYEEAMAKAGVSVQTVQDHGLGCRMFSSVCGREISTRGSDGDCSPTYWKNNMTSTVQFTAAVKAMFRCMTDVEGVVEVGPHPALKGPFEDTVAELGADAGAALPYFVSCSRGKPDFAAMLDSAGTMVAAGLQALALDRVNAVELNEHSHRRGVVLSDLPSYAWDHSTSYWAETRVSRNYRLREHPTHELLGARRHTDHPLAMSWRSLITLRGVPWLAEWKEQEHTSTIPWSAYLLMVSEAASQLATKDCQVVEVERMQFHHDYPLSNFDSEDSVVEFSFDVSPHRAEPNFDFNISAADVSSTDNAWISLCSGTLRLLPTFQGGHDDAINRLILQPDHDARIQEYAQTFPLPELAGVSDVKMGYEGARGDIASVERESDGSLTEYPVSPLAFHSVLRLPTLAFLRYSQPTDYRLKSIERVVLSRAAVSQNGNGMQHFQVSYTRPLNGQASATIQITDDNESGERMVLHNATYEAGEPLSRTPPLKSLFFARRIVPDISYLDCADGSIGLDDLVDMITHKWPMADVAIAGLPPTQARAVISLLRGIQAHQRPRFRSLTILGAQDDGVFPASARIRLIKDLDPEDAFHAVFTSPDHVADTAKAIHPDGVLCVTSTTTPSDWQDMPELRILGSVSTPALQNWTLTRPGNPPAAVNGSTDGSDRSQRKLKVIVPPGVLVPASAFDGITAAAPVEIVELADPTAATSLAGEAFDAIVLDLGPESSILTTSPGTMLLPWIQAMLENVKLLVWASAQHPNKPHSAVDGAFVRTLRTEDPTLVAASVVFENMNHLAHERRGVMADGEQEMVVRVLANVFAAMRRGNIETELFVRSGRVHALRYVPDDELEASIGAGVAAPTSREMPLEDKEYRVCHQGKGRVQVLVQPTPTAAENMNAGDGHAMSDDHVEVVVEASLIGLEDVSRLVSSASPYASSELGGFFVGQIRDARGQGASRIFGWVPAAHQRRLRLHREAVLPLEDGVDVANTLYHLAHHITALLALDEIGRVRDGDTIRIRGVPEPLKTALELVAGARKASLVQTRGFKDADIVISYDPSLGITVNGRTVCLQHLLSRRPLAALVGKAGCINLLSWPTTAGQPGFLHLQDREAVRTFPICEHAHAFAYATEYPGSAVLLHPQEGTHHSTACSSVAAHTRPGTVPALFRPDGAYVVLGGLGGLGRYLCEWMVKRGARHIVTLSRRGSATAGAAELESVLASLGATLTVFRGDGANADQLADALARVRPKMPIRGCLNMAMVLDDSPMSTMTPAQWDVPLRTKVQTSWNLHVATLQDSLDFFILFSSVVSMTGNRTQASYAAGNAFLNRLAAERRAGGRTAVSVAVPPMAGIGVLADNEALLSYFDTAGLAAGGEHELGSFMEAAVRESHRPDGRAFIGMGLQMFAKVDGVLQSRPSQKQVFWADFAEFGCLMDHRRASSGGGSDVRHLGEQLKMAADEDSAHKLLLSRFLACLADILGYKLEALDPSSSMAAYGLDSLNAVACRYWLFKEASVDVPVFDILGAKSIVELVTRVVRKLRDVSGATKAAVLSPPPSRLPEGSPRPLSQSQQRLWFLHKFLTDRTVYNLLLVCHIEGTVQDCLLEQAWQTLHDRHEVLRSRIVDTPDGLQQLPIPDYKFHLDVVNSSDADYASKMRLLTSAARSYEFSPEHGKLVRCWLLKSPSSAALFLASHHLAWDRASANVVFDEISTIYQSLASGKAPEADLAPVEFQFVDFTHWQNQCLSIAAFKDPLVAYWRDQLDGIPESVSLLPLAHTDRRPTVKQHSTGTTSLTLDSALGRRIKSFCAQHALTPFMFMTAAVAALVARLTGDRDVVVGITDGDRGHSAFDRLVGFTVNTLPIRCRIDRGDDTSLLDLLEQFRTSCLDAYEHRALPFDLLLQSLPDLPRRTAHGPVFQIMVNYQMHRSFAPVDFGDDFRFARYDHFNARTETDFTLDVEEAPDASLRCVFEFDTALYRASRMDEFARIYATFVSHIVDLDGQVDLGAVPLVSADDEARIAALLQPPAPPRQPEADVLFDTLFAQAVARFPTKTALADDGVGGARRRLTYAQLDLATQAITDTLLRDGAGPGDVVGVSCEPGAAMALAMYGVLRAGCAYVAAGDVPDERLRGMVEDVGMRYAIVDGDKAASQLIACGLEAPRVYGIDDIVSSTSCAAPGSGQRGSSINSSSSRRAIVQKPWALRADDPLCCIFTSGSTGRPKGVYLTHGQVRRWQLGYHAGVDHNSNDTLLLASAPTFDLSLASIYGAIARGSTLVVASREARYSAPRMVDVLVDNNVTNIVITPTQFGAVLTAPNSSKLRSWKQLRNLILGGEIVPHHLVRDFYGLGLPNASVWNLYGPSEATISVSVKRLGIDDHHSPLGPPHSPARLYILDQQGNPTPFGVPGELYIGGPGVCAGYIKRPDLTKDVFLPDRFAAREGLEHLSPLMYRTGDQFCLERDGTLTTRGRIGGDRQVKIRGMRTELDEIEFAIQDVLESWVPAAGSGQVTRVAVIYRRAEEMLVAYLATNGTADDEDAALSLAEQQELASYVRFALQPVLPAHMRPGVYVFVDQLPSTMSGKLDHRAIAAFPPPSQDAVVDESLSSSCSSSGLSDMQAEIADTWRQVLPIESTPLIATDDFFSVGGHSLALIKLQADIAGRFGVTLSLTDIFADPSLEGMEKLVLRGLSAVPDHLQNGVKEVKTTSSNSNRGGQVDWAAEATLPPELTAMHASRPARQHETPMTAVALTGASSMTGAHVLQRLLTTTNLHVYCLAEPGPSPEAALDGILGALRHYNLAADTVDGAGALGAQMTCRIHAFPGALSHPTLGLSDAEVRSVDAEVQAIFHLASDVSLFGNFERVRDGNLGAVKFLLGLAQGVWRSGREHEESAPRKAFHYLSSWGVPHLQMRHDTEVVGRDSGGGKRDPLVKGCSAPVRKDEQVLSHIRPGPSSQLAYLKVRWACEALISAAAEQAGGLQRATIFRGSMCATGCEERGLPRADINRRIVEAVLETGMVPDFDSSRGGGMSWITADYLAAAMVHLALRPEGGEGEVEEAADRGRDGEYGQVHGAGGGAKVWHIVQGRGGHRTYAQLVDLLGTGYDGRPLRLVRPEEWFAALRAKGSADMAMHAAVLEEWRAAGWVPFELDAKQTLDVLEREAGIRPPKVDREMLLRRVVGERGF</sequence>
<dbReference type="PANTHER" id="PTHR43775">
    <property type="entry name" value="FATTY ACID SYNTHASE"/>
    <property type="match status" value="1"/>
</dbReference>
<feature type="region of interest" description="Disordered" evidence="10">
    <location>
        <begin position="450"/>
        <end position="472"/>
    </location>
</feature>
<dbReference type="InterPro" id="IPR009081">
    <property type="entry name" value="PP-bd_ACP"/>
</dbReference>
<keyword evidence="7" id="KW-0560">Oxidoreductase</keyword>
<proteinExistence type="predicted"/>
<dbReference type="PANTHER" id="PTHR43775:SF37">
    <property type="entry name" value="SI:DKEY-61P9.11"/>
    <property type="match status" value="1"/>
</dbReference>
<dbReference type="PROSITE" id="PS50075">
    <property type="entry name" value="CARRIER"/>
    <property type="match status" value="2"/>
</dbReference>
<dbReference type="InterPro" id="IPR057326">
    <property type="entry name" value="KR_dom"/>
</dbReference>
<evidence type="ECO:0000313" key="14">
    <source>
        <dbReference type="EMBL" id="KFH45364.1"/>
    </source>
</evidence>
<dbReference type="InterPro" id="IPR036291">
    <property type="entry name" value="NAD(P)-bd_dom_sf"/>
</dbReference>
<dbReference type="Pfam" id="PF00501">
    <property type="entry name" value="AMP-binding"/>
    <property type="match status" value="1"/>
</dbReference>
<dbReference type="GO" id="GO:0032259">
    <property type="term" value="P:methylation"/>
    <property type="evidence" value="ECO:0007669"/>
    <property type="project" value="UniProtKB-KW"/>
</dbReference>
<evidence type="ECO:0000259" key="11">
    <source>
        <dbReference type="PROSITE" id="PS50075"/>
    </source>
</evidence>
<feature type="domain" description="Carrier" evidence="11">
    <location>
        <begin position="3357"/>
        <end position="3434"/>
    </location>
</feature>
<dbReference type="Pfam" id="PF02801">
    <property type="entry name" value="Ketoacyl-synt_C"/>
    <property type="match status" value="1"/>
</dbReference>
<feature type="region of interest" description="Disordered" evidence="10">
    <location>
        <begin position="1408"/>
        <end position="1428"/>
    </location>
</feature>
<evidence type="ECO:0000256" key="7">
    <source>
        <dbReference type="ARBA" id="ARBA00023002"/>
    </source>
</evidence>
<dbReference type="SUPFAM" id="SSF52777">
    <property type="entry name" value="CoA-dependent acyltransferases"/>
    <property type="match status" value="2"/>
</dbReference>
<evidence type="ECO:0000256" key="1">
    <source>
        <dbReference type="ARBA" id="ARBA00022450"/>
    </source>
</evidence>
<dbReference type="InterPro" id="IPR049900">
    <property type="entry name" value="PKS_mFAS_DH"/>
</dbReference>
<dbReference type="GO" id="GO:0004315">
    <property type="term" value="F:3-oxoacyl-[acyl-carrier-protein] synthase activity"/>
    <property type="evidence" value="ECO:0007669"/>
    <property type="project" value="InterPro"/>
</dbReference>
<evidence type="ECO:0000256" key="8">
    <source>
        <dbReference type="ARBA" id="ARBA00023268"/>
    </source>
</evidence>
<dbReference type="SMART" id="SM00827">
    <property type="entry name" value="PKS_AT"/>
    <property type="match status" value="1"/>
</dbReference>
<evidence type="ECO:0000259" key="12">
    <source>
        <dbReference type="PROSITE" id="PS52004"/>
    </source>
</evidence>
<dbReference type="Gene3D" id="3.10.129.110">
    <property type="entry name" value="Polyketide synthase dehydratase"/>
    <property type="match status" value="1"/>
</dbReference>
<dbReference type="SUPFAM" id="SSF51735">
    <property type="entry name" value="NAD(P)-binding Rossmann-fold domains"/>
    <property type="match status" value="2"/>
</dbReference>
<dbReference type="GO" id="GO:0031177">
    <property type="term" value="F:phosphopantetheine binding"/>
    <property type="evidence" value="ECO:0007669"/>
    <property type="project" value="InterPro"/>
</dbReference>
<dbReference type="InterPro" id="IPR016035">
    <property type="entry name" value="Acyl_Trfase/lysoPLipase"/>
</dbReference>
<dbReference type="CDD" id="cd05930">
    <property type="entry name" value="A_NRPS"/>
    <property type="match status" value="1"/>
</dbReference>
<evidence type="ECO:0000256" key="10">
    <source>
        <dbReference type="SAM" id="MobiDB-lite"/>
    </source>
</evidence>
<evidence type="ECO:0000256" key="6">
    <source>
        <dbReference type="ARBA" id="ARBA00022737"/>
    </source>
</evidence>
<evidence type="ECO:0000256" key="5">
    <source>
        <dbReference type="ARBA" id="ARBA00022679"/>
    </source>
</evidence>
<feature type="region of interest" description="N-terminal hotdog fold" evidence="9">
    <location>
        <begin position="955"/>
        <end position="1089"/>
    </location>
</feature>
<dbReference type="FunFam" id="3.40.47.10:FF:000019">
    <property type="entry name" value="Polyketide synthase type I"/>
    <property type="match status" value="1"/>
</dbReference>
<reference evidence="15" key="1">
    <citation type="journal article" date="2014" name="Genome Announc.">
        <title>Genome sequence and annotation of Acremonium chrysogenum, producer of the beta-lactam antibiotic cephalosporin C.</title>
        <authorList>
            <person name="Terfehr D."/>
            <person name="Dahlmann T.A."/>
            <person name="Specht T."/>
            <person name="Zadra I."/>
            <person name="Kuernsteiner H."/>
            <person name="Kueck U."/>
        </authorList>
    </citation>
    <scope>NUCLEOTIDE SEQUENCE [LARGE SCALE GENOMIC DNA]</scope>
    <source>
        <strain evidence="15">ATCC 11550 / CBS 779.69 / DSM 880 / IAM 14645 / JCM 23072 / IMI 49137</strain>
    </source>
</reference>
<dbReference type="InterPro" id="IPR016036">
    <property type="entry name" value="Malonyl_transacylase_ACP-bd"/>
</dbReference>
<dbReference type="InterPro" id="IPR050091">
    <property type="entry name" value="PKS_NRPS_Biosynth_Enz"/>
</dbReference>
<dbReference type="GO" id="GO:0016491">
    <property type="term" value="F:oxidoreductase activity"/>
    <property type="evidence" value="ECO:0007669"/>
    <property type="project" value="UniProtKB-KW"/>
</dbReference>
<dbReference type="InterPro" id="IPR020806">
    <property type="entry name" value="PKS_PP-bd"/>
</dbReference>
<dbReference type="InterPro" id="IPR032821">
    <property type="entry name" value="PKS_assoc"/>
</dbReference>
<dbReference type="PROSITE" id="PS52019">
    <property type="entry name" value="PKS_MFAS_DH"/>
    <property type="match status" value="1"/>
</dbReference>
<dbReference type="InterPro" id="IPR036736">
    <property type="entry name" value="ACP-like_sf"/>
</dbReference>
<dbReference type="Pfam" id="PF16197">
    <property type="entry name" value="KAsynt_C_assoc"/>
    <property type="match status" value="1"/>
</dbReference>
<dbReference type="SUPFAM" id="SSF52151">
    <property type="entry name" value="FabD/lysophospholipase-like"/>
    <property type="match status" value="1"/>
</dbReference>
<evidence type="ECO:0000256" key="4">
    <source>
        <dbReference type="ARBA" id="ARBA00022603"/>
    </source>
</evidence>
<dbReference type="Proteomes" id="UP000029964">
    <property type="component" value="Unassembled WGS sequence"/>
</dbReference>
<dbReference type="GO" id="GO:0004312">
    <property type="term" value="F:fatty acid synthase activity"/>
    <property type="evidence" value="ECO:0007669"/>
    <property type="project" value="TreeGrafter"/>
</dbReference>
<dbReference type="InterPro" id="IPR014043">
    <property type="entry name" value="Acyl_transferase_dom"/>
</dbReference>
<dbReference type="InterPro" id="IPR001242">
    <property type="entry name" value="Condensation_dom"/>
</dbReference>
<keyword evidence="8" id="KW-0511">Multifunctional enzyme</keyword>
<evidence type="ECO:0000313" key="15">
    <source>
        <dbReference type="Proteomes" id="UP000029964"/>
    </source>
</evidence>
<dbReference type="Pfam" id="PF00109">
    <property type="entry name" value="ketoacyl-synt"/>
    <property type="match status" value="1"/>
</dbReference>
<dbReference type="SMART" id="SM00823">
    <property type="entry name" value="PKS_PP"/>
    <property type="match status" value="2"/>
</dbReference>
<dbReference type="Gene3D" id="3.30.70.3290">
    <property type="match status" value="1"/>
</dbReference>
<protein>
    <submittedName>
        <fullName evidence="14">Nonribosomal peptide synthetase-like protein</fullName>
    </submittedName>
</protein>
<dbReference type="OrthoDB" id="329835at2759"/>
<keyword evidence="4" id="KW-0489">Methyltransferase</keyword>
<dbReference type="GO" id="GO:0006633">
    <property type="term" value="P:fatty acid biosynthetic process"/>
    <property type="evidence" value="ECO:0007669"/>
    <property type="project" value="InterPro"/>
</dbReference>
<dbReference type="Pfam" id="PF07993">
    <property type="entry name" value="NAD_binding_4"/>
    <property type="match status" value="1"/>
</dbReference>
<dbReference type="GO" id="GO:0008168">
    <property type="term" value="F:methyltransferase activity"/>
    <property type="evidence" value="ECO:0007669"/>
    <property type="project" value="UniProtKB-KW"/>
</dbReference>
<dbReference type="InterPro" id="IPR045851">
    <property type="entry name" value="AMP-bd_C_sf"/>
</dbReference>
<comment type="caution">
    <text evidence="9">Lacks conserved residue(s) required for the propagation of feature annotation.</text>
</comment>
<feature type="domain" description="Ketosynthase family 3 (KS3)" evidence="12">
    <location>
        <begin position="10"/>
        <end position="438"/>
    </location>
</feature>
<dbReference type="Gene3D" id="3.30.559.10">
    <property type="entry name" value="Chloramphenicol acetyltransferase-like domain"/>
    <property type="match status" value="1"/>
</dbReference>
<dbReference type="Pfam" id="PF00550">
    <property type="entry name" value="PP-binding"/>
    <property type="match status" value="2"/>
</dbReference>
<keyword evidence="5" id="KW-0808">Transferase</keyword>
<dbReference type="EMBL" id="JPKY01000033">
    <property type="protein sequence ID" value="KFH45364.1"/>
    <property type="molecule type" value="Genomic_DNA"/>
</dbReference>
<dbReference type="InterPro" id="IPR042104">
    <property type="entry name" value="PKS_dehydratase_sf"/>
</dbReference>
<evidence type="ECO:0000256" key="2">
    <source>
        <dbReference type="ARBA" id="ARBA00022553"/>
    </source>
</evidence>
<dbReference type="GO" id="GO:0044550">
    <property type="term" value="P:secondary metabolite biosynthetic process"/>
    <property type="evidence" value="ECO:0007669"/>
    <property type="project" value="TreeGrafter"/>
</dbReference>
<dbReference type="GO" id="GO:0016874">
    <property type="term" value="F:ligase activity"/>
    <property type="evidence" value="ECO:0007669"/>
    <property type="project" value="UniProtKB-KW"/>
</dbReference>
<dbReference type="HOGENOM" id="CLU_000022_37_9_1"/>
<dbReference type="InterPro" id="IPR013968">
    <property type="entry name" value="PKS_KR"/>
</dbReference>
<keyword evidence="3" id="KW-0436">Ligase</keyword>
<organism evidence="14 15">
    <name type="scientific">Hapsidospora chrysogenum (strain ATCC 11550 / CBS 779.69 / DSM 880 / IAM 14645 / JCM 23072 / IMI 49137)</name>
    <name type="common">Acremonium chrysogenum</name>
    <dbReference type="NCBI Taxonomy" id="857340"/>
    <lineage>
        <taxon>Eukaryota</taxon>
        <taxon>Fungi</taxon>
        <taxon>Dikarya</taxon>
        <taxon>Ascomycota</taxon>
        <taxon>Pezizomycotina</taxon>
        <taxon>Sordariomycetes</taxon>
        <taxon>Hypocreomycetidae</taxon>
        <taxon>Hypocreales</taxon>
        <taxon>Bionectriaceae</taxon>
        <taxon>Hapsidospora</taxon>
    </lineage>
</organism>
<dbReference type="InterPro" id="IPR014030">
    <property type="entry name" value="Ketoacyl_synth_N"/>
</dbReference>
<feature type="domain" description="Carrier" evidence="11">
    <location>
        <begin position="2214"/>
        <end position="2291"/>
    </location>
</feature>
<comment type="caution">
    <text evidence="14">The sequence shown here is derived from an EMBL/GenBank/DDBJ whole genome shotgun (WGS) entry which is preliminary data.</text>
</comment>
<dbReference type="Pfam" id="PF00698">
    <property type="entry name" value="Acyl_transf_1"/>
    <property type="match status" value="1"/>
</dbReference>
<dbReference type="InterPro" id="IPR000873">
    <property type="entry name" value="AMP-dep_synth/lig_dom"/>
</dbReference>
<dbReference type="SUPFAM" id="SSF55048">
    <property type="entry name" value="Probable ACP-binding domain of malonyl-CoA ACP transacylase"/>
    <property type="match status" value="1"/>
</dbReference>
<dbReference type="InterPro" id="IPR013120">
    <property type="entry name" value="FAR_NAD-bd"/>
</dbReference>
<keyword evidence="1" id="KW-0596">Phosphopantetheine</keyword>
<dbReference type="Gene3D" id="3.30.300.30">
    <property type="match status" value="1"/>
</dbReference>
<evidence type="ECO:0000259" key="13">
    <source>
        <dbReference type="PROSITE" id="PS52019"/>
    </source>
</evidence>
<dbReference type="Gene3D" id="3.30.559.30">
    <property type="entry name" value="Nonribosomal peptide synthetase, condensation domain"/>
    <property type="match status" value="1"/>
</dbReference>
<dbReference type="InterPro" id="IPR042099">
    <property type="entry name" value="ANL_N_sf"/>
</dbReference>
<dbReference type="SMART" id="SM00822">
    <property type="entry name" value="PKS_KR"/>
    <property type="match status" value="1"/>
</dbReference>
<dbReference type="InterPro" id="IPR020841">
    <property type="entry name" value="PKS_Beta-ketoAc_synthase_dom"/>
</dbReference>
<dbReference type="Pfam" id="PF08659">
    <property type="entry name" value="KR"/>
    <property type="match status" value="1"/>
</dbReference>
<dbReference type="Gene3D" id="3.40.50.12780">
    <property type="entry name" value="N-terminal domain of ligase-like"/>
    <property type="match status" value="1"/>
</dbReference>
<dbReference type="InterPro" id="IPR023213">
    <property type="entry name" value="CAT-like_dom_sf"/>
</dbReference>
<feature type="region of interest" description="C-terminal hotdog fold" evidence="9">
    <location>
        <begin position="1100"/>
        <end position="1254"/>
    </location>
</feature>
<name>A0A086T7N2_HAPC1</name>